<accession>A0A1G6BCM5</accession>
<keyword evidence="12" id="KW-0234">DNA repair</keyword>
<dbReference type="EC" id="3.2.2.31" evidence="4 14"/>
<evidence type="ECO:0000256" key="6">
    <source>
        <dbReference type="ARBA" id="ARBA00022485"/>
    </source>
</evidence>
<dbReference type="InterPro" id="IPR000445">
    <property type="entry name" value="HhH_motif"/>
</dbReference>
<evidence type="ECO:0000256" key="7">
    <source>
        <dbReference type="ARBA" id="ARBA00022723"/>
    </source>
</evidence>
<comment type="function">
    <text evidence="2">Adenine glycosylase active on G-A mispairs. MutY also corrects error-prone DNA synthesis past GO lesions which are due to the oxidatively damaged form of guanine: 7,8-dihydro-8-oxoguanine (8-oxo-dGTP).</text>
</comment>
<evidence type="ECO:0000256" key="9">
    <source>
        <dbReference type="ARBA" id="ARBA00022801"/>
    </source>
</evidence>
<proteinExistence type="inferred from homology"/>
<dbReference type="InterPro" id="IPR003265">
    <property type="entry name" value="HhH-GPD_domain"/>
</dbReference>
<dbReference type="GO" id="GO:0006284">
    <property type="term" value="P:base-excision repair"/>
    <property type="evidence" value="ECO:0007669"/>
    <property type="project" value="UniProtKB-UniRule"/>
</dbReference>
<evidence type="ECO:0000313" key="16">
    <source>
        <dbReference type="EMBL" id="SDB18368.1"/>
    </source>
</evidence>
<evidence type="ECO:0000256" key="14">
    <source>
        <dbReference type="RuleBase" id="RU365096"/>
    </source>
</evidence>
<dbReference type="GO" id="GO:0034039">
    <property type="term" value="F:8-oxo-7,8-dihydroguanine DNA N-glycosylase activity"/>
    <property type="evidence" value="ECO:0007669"/>
    <property type="project" value="TreeGrafter"/>
</dbReference>
<dbReference type="Pfam" id="PF00633">
    <property type="entry name" value="HHH"/>
    <property type="match status" value="1"/>
</dbReference>
<dbReference type="SUPFAM" id="SSF55811">
    <property type="entry name" value="Nudix"/>
    <property type="match status" value="1"/>
</dbReference>
<dbReference type="SUPFAM" id="SSF48150">
    <property type="entry name" value="DNA-glycosylase"/>
    <property type="match status" value="1"/>
</dbReference>
<organism evidence="16 17">
    <name type="scientific">Eubacterium oxidoreducens</name>
    <dbReference type="NCBI Taxonomy" id="1732"/>
    <lineage>
        <taxon>Bacteria</taxon>
        <taxon>Bacillati</taxon>
        <taxon>Bacillota</taxon>
        <taxon>Clostridia</taxon>
        <taxon>Eubacteriales</taxon>
        <taxon>Eubacteriaceae</taxon>
        <taxon>Eubacterium</taxon>
    </lineage>
</organism>
<evidence type="ECO:0000256" key="3">
    <source>
        <dbReference type="ARBA" id="ARBA00008343"/>
    </source>
</evidence>
<dbReference type="GO" id="GO:0046872">
    <property type="term" value="F:metal ion binding"/>
    <property type="evidence" value="ECO:0007669"/>
    <property type="project" value="UniProtKB-UniRule"/>
</dbReference>
<dbReference type="CDD" id="cd00056">
    <property type="entry name" value="ENDO3c"/>
    <property type="match status" value="1"/>
</dbReference>
<evidence type="ECO:0000256" key="8">
    <source>
        <dbReference type="ARBA" id="ARBA00022763"/>
    </source>
</evidence>
<dbReference type="Gene3D" id="3.90.79.10">
    <property type="entry name" value="Nucleoside Triphosphate Pyrophosphohydrolase"/>
    <property type="match status" value="1"/>
</dbReference>
<evidence type="ECO:0000256" key="2">
    <source>
        <dbReference type="ARBA" id="ARBA00002933"/>
    </source>
</evidence>
<dbReference type="InterPro" id="IPR023170">
    <property type="entry name" value="HhH_base_excis_C"/>
</dbReference>
<dbReference type="PANTHER" id="PTHR42944:SF1">
    <property type="entry name" value="ADENINE DNA GLYCOSYLASE"/>
    <property type="match status" value="1"/>
</dbReference>
<comment type="catalytic activity">
    <reaction evidence="1 14">
        <text>Hydrolyzes free adenine bases from 7,8-dihydro-8-oxoguanine:adenine mismatched double-stranded DNA, leaving an apurinic site.</text>
        <dbReference type="EC" id="3.2.2.31"/>
    </reaction>
</comment>
<dbReference type="InterPro" id="IPR029119">
    <property type="entry name" value="MutY_C"/>
</dbReference>
<dbReference type="Pfam" id="PF00730">
    <property type="entry name" value="HhH-GPD"/>
    <property type="match status" value="1"/>
</dbReference>
<dbReference type="RefSeq" id="WP_090173568.1">
    <property type="nucleotide sequence ID" value="NZ_FMXR01000009.1"/>
</dbReference>
<dbReference type="GO" id="GO:0000701">
    <property type="term" value="F:purine-specific mismatch base pair DNA N-glycosylase activity"/>
    <property type="evidence" value="ECO:0007669"/>
    <property type="project" value="UniProtKB-EC"/>
</dbReference>
<dbReference type="GO" id="GO:0051539">
    <property type="term" value="F:4 iron, 4 sulfur cluster binding"/>
    <property type="evidence" value="ECO:0007669"/>
    <property type="project" value="UniProtKB-UniRule"/>
</dbReference>
<evidence type="ECO:0000256" key="4">
    <source>
        <dbReference type="ARBA" id="ARBA00012045"/>
    </source>
</evidence>
<dbReference type="InterPro" id="IPR015797">
    <property type="entry name" value="NUDIX_hydrolase-like_dom_sf"/>
</dbReference>
<dbReference type="EMBL" id="FMXR01000009">
    <property type="protein sequence ID" value="SDB18368.1"/>
    <property type="molecule type" value="Genomic_DNA"/>
</dbReference>
<dbReference type="GO" id="GO:0032357">
    <property type="term" value="F:oxidized purine DNA binding"/>
    <property type="evidence" value="ECO:0007669"/>
    <property type="project" value="TreeGrafter"/>
</dbReference>
<dbReference type="GO" id="GO:0035485">
    <property type="term" value="F:adenine/guanine mispair binding"/>
    <property type="evidence" value="ECO:0007669"/>
    <property type="project" value="TreeGrafter"/>
</dbReference>
<evidence type="ECO:0000256" key="13">
    <source>
        <dbReference type="ARBA" id="ARBA00023295"/>
    </source>
</evidence>
<evidence type="ECO:0000259" key="15">
    <source>
        <dbReference type="SMART" id="SM00478"/>
    </source>
</evidence>
<sequence>MEQYIEDYNLTKLTTPLLKWFHAHARSLPWRDEPTPYHVWVSEIMLQQTRVEAVKGYYDRFLKCLPDVKALSECPEDELLKLWEGLGYYNRVRNLQAAARQVMEDYNGIIPSSPKELLQLKGIGSYTAGAISSIAYQYPQPAVDGNVFRVITRVCADDSDISKPAFRKRVEKALREVIPEDAPGDYNQALMDLGAMVCVPNGRPHCEECPWELMCESRKAGTQLEYPNKPKKAKRKIEKKTVLIIRDGDHVLIQKRPKTGLLAGLYELPAMEGQPGRREIIEYVERLGFEPLHIKKVEDAKHIFSHIEWHMKGYVVSVAESTHLPKELLMVEFATIQREYAIPSAFSAYLKYIKTF</sequence>
<feature type="domain" description="HhH-GPD" evidence="15">
    <location>
        <begin position="45"/>
        <end position="196"/>
    </location>
</feature>
<evidence type="ECO:0000256" key="11">
    <source>
        <dbReference type="ARBA" id="ARBA00023014"/>
    </source>
</evidence>
<dbReference type="FunFam" id="1.10.340.30:FF:000002">
    <property type="entry name" value="Adenine DNA glycosylase"/>
    <property type="match status" value="1"/>
</dbReference>
<keyword evidence="7" id="KW-0479">Metal-binding</keyword>
<keyword evidence="13 14" id="KW-0326">Glycosidase</keyword>
<keyword evidence="10 14" id="KW-0408">Iron</keyword>
<dbReference type="InterPro" id="IPR044298">
    <property type="entry name" value="MIG/MutY"/>
</dbReference>
<dbReference type="GO" id="GO:0006298">
    <property type="term" value="P:mismatch repair"/>
    <property type="evidence" value="ECO:0007669"/>
    <property type="project" value="TreeGrafter"/>
</dbReference>
<evidence type="ECO:0000256" key="12">
    <source>
        <dbReference type="ARBA" id="ARBA00023204"/>
    </source>
</evidence>
<protein>
    <recommendedName>
        <fullName evidence="5 14">Adenine DNA glycosylase</fullName>
        <ecNumber evidence="4 14">3.2.2.31</ecNumber>
    </recommendedName>
</protein>
<dbReference type="PANTHER" id="PTHR42944">
    <property type="entry name" value="ADENINE DNA GLYCOSYLASE"/>
    <property type="match status" value="1"/>
</dbReference>
<name>A0A1G6BCM5_EUBOX</name>
<dbReference type="Gene3D" id="1.10.340.30">
    <property type="entry name" value="Hypothetical protein, domain 2"/>
    <property type="match status" value="1"/>
</dbReference>
<dbReference type="Gene3D" id="1.10.1670.10">
    <property type="entry name" value="Helix-hairpin-Helix base-excision DNA repair enzymes (C-terminal)"/>
    <property type="match status" value="1"/>
</dbReference>
<dbReference type="CDD" id="cd03431">
    <property type="entry name" value="NUDIX_DNA_Glycosylase_C-MutY"/>
    <property type="match status" value="1"/>
</dbReference>
<keyword evidence="17" id="KW-1185">Reference proteome</keyword>
<keyword evidence="11" id="KW-0411">Iron-sulfur</keyword>
<comment type="similarity">
    <text evidence="3 14">Belongs to the Nth/MutY family.</text>
</comment>
<evidence type="ECO:0000256" key="1">
    <source>
        <dbReference type="ARBA" id="ARBA00000843"/>
    </source>
</evidence>
<dbReference type="InterPro" id="IPR005760">
    <property type="entry name" value="A/G_AdeGlyc_MutY"/>
</dbReference>
<keyword evidence="6" id="KW-0004">4Fe-4S</keyword>
<evidence type="ECO:0000256" key="10">
    <source>
        <dbReference type="ARBA" id="ARBA00023004"/>
    </source>
</evidence>
<dbReference type="NCBIfam" id="TIGR01084">
    <property type="entry name" value="mutY"/>
    <property type="match status" value="1"/>
</dbReference>
<dbReference type="Proteomes" id="UP000199228">
    <property type="component" value="Unassembled WGS sequence"/>
</dbReference>
<keyword evidence="9" id="KW-0378">Hydrolase</keyword>
<comment type="cofactor">
    <cofactor evidence="14">
        <name>[4Fe-4S] cluster</name>
        <dbReference type="ChEBI" id="CHEBI:49883"/>
    </cofactor>
    <text evidence="14">Binds 1 [4Fe-4S] cluster.</text>
</comment>
<dbReference type="AlphaFoldDB" id="A0A1G6BCM5"/>
<keyword evidence="8 14" id="KW-0227">DNA damage</keyword>
<gene>
    <name evidence="16" type="ORF">SAMN02910417_01369</name>
</gene>
<dbReference type="OrthoDB" id="9802365at2"/>
<dbReference type="InterPro" id="IPR011257">
    <property type="entry name" value="DNA_glycosylase"/>
</dbReference>
<evidence type="ECO:0000313" key="17">
    <source>
        <dbReference type="Proteomes" id="UP000199228"/>
    </source>
</evidence>
<dbReference type="Pfam" id="PF14815">
    <property type="entry name" value="NUDIX_4"/>
    <property type="match status" value="1"/>
</dbReference>
<evidence type="ECO:0000256" key="5">
    <source>
        <dbReference type="ARBA" id="ARBA00022023"/>
    </source>
</evidence>
<dbReference type="SMART" id="SM00478">
    <property type="entry name" value="ENDO3c"/>
    <property type="match status" value="1"/>
</dbReference>
<reference evidence="16 17" key="1">
    <citation type="submission" date="2016-10" db="EMBL/GenBank/DDBJ databases">
        <authorList>
            <person name="de Groot N.N."/>
        </authorList>
    </citation>
    <scope>NUCLEOTIDE SEQUENCE [LARGE SCALE GENOMIC DNA]</scope>
    <source>
        <strain evidence="16 17">DSM 3217</strain>
    </source>
</reference>
<dbReference type="STRING" id="1732.SAMN02910417_01369"/>